<name>A0A9X2RJI3_9PROT</name>
<dbReference type="InterPro" id="IPR036249">
    <property type="entry name" value="Thioredoxin-like_sf"/>
</dbReference>
<protein>
    <submittedName>
        <fullName evidence="3">Glutathione S-transferase family protein</fullName>
    </submittedName>
</protein>
<dbReference type="PROSITE" id="PS50404">
    <property type="entry name" value="GST_NTER"/>
    <property type="match status" value="1"/>
</dbReference>
<dbReference type="InterPro" id="IPR004045">
    <property type="entry name" value="Glutathione_S-Trfase_N"/>
</dbReference>
<dbReference type="Pfam" id="PF13409">
    <property type="entry name" value="GST_N_2"/>
    <property type="match status" value="1"/>
</dbReference>
<dbReference type="PANTHER" id="PTHR43968">
    <property type="match status" value="1"/>
</dbReference>
<dbReference type="AlphaFoldDB" id="A0A9X2RJI3"/>
<evidence type="ECO:0000259" key="1">
    <source>
        <dbReference type="PROSITE" id="PS50404"/>
    </source>
</evidence>
<dbReference type="RefSeq" id="WP_256619762.1">
    <property type="nucleotide sequence ID" value="NZ_JANIBC010000009.1"/>
</dbReference>
<dbReference type="InterPro" id="IPR050983">
    <property type="entry name" value="GST_Omega/HSP26"/>
</dbReference>
<dbReference type="InterPro" id="IPR036282">
    <property type="entry name" value="Glutathione-S-Trfase_C_sf"/>
</dbReference>
<gene>
    <name evidence="3" type="ORF">NOG11_10735</name>
</gene>
<reference evidence="3" key="1">
    <citation type="submission" date="2022-07" db="EMBL/GenBank/DDBJ databases">
        <title>Parvularcula maris sp. nov., an algicidal bacterium isolated from seawater.</title>
        <authorList>
            <person name="Li F."/>
        </authorList>
    </citation>
    <scope>NUCLEOTIDE SEQUENCE</scope>
    <source>
        <strain evidence="3">BGMRC 0090</strain>
    </source>
</reference>
<dbReference type="CDD" id="cd00570">
    <property type="entry name" value="GST_N_family"/>
    <property type="match status" value="1"/>
</dbReference>
<feature type="domain" description="GST N-terminal" evidence="1">
    <location>
        <begin position="1"/>
        <end position="82"/>
    </location>
</feature>
<dbReference type="SUPFAM" id="SSF52833">
    <property type="entry name" value="Thioredoxin-like"/>
    <property type="match status" value="1"/>
</dbReference>
<dbReference type="InterPro" id="IPR040079">
    <property type="entry name" value="Glutathione_S-Trfase"/>
</dbReference>
<dbReference type="Gene3D" id="1.20.1050.10">
    <property type="match status" value="1"/>
</dbReference>
<dbReference type="GO" id="GO:0005737">
    <property type="term" value="C:cytoplasm"/>
    <property type="evidence" value="ECO:0007669"/>
    <property type="project" value="TreeGrafter"/>
</dbReference>
<keyword evidence="4" id="KW-1185">Reference proteome</keyword>
<proteinExistence type="predicted"/>
<dbReference type="EMBL" id="JANIBC010000009">
    <property type="protein sequence ID" value="MCQ8185866.1"/>
    <property type="molecule type" value="Genomic_DNA"/>
</dbReference>
<sequence>MSLTLYHNDLSTCAQKVRLVLAEKAIAWEGRELDLRAGDQRDPSYKALNPRGVVPTLVHGDTVVTESTVIIEYLDDAFPDPALRPADAGKRAAMRWWMKRIDDDLHRMTGVLSYAIAFRQDHLERPDGGKAMLEATKDPQERMIRAALLDQGLDFPGVGKAFAVVDGAIAEAEARLTEASYLAGSYSLADAAWTPYLNRFAHLGLDWLWAERPHLADWWASLQSRASYRTALADVERSEKVAAMNEAGRAGTERIAAWRETLGKEEAL</sequence>
<organism evidence="3 4">
    <name type="scientific">Parvularcula maris</name>
    <dbReference type="NCBI Taxonomy" id="2965077"/>
    <lineage>
        <taxon>Bacteria</taxon>
        <taxon>Pseudomonadati</taxon>
        <taxon>Pseudomonadota</taxon>
        <taxon>Alphaproteobacteria</taxon>
        <taxon>Parvularculales</taxon>
        <taxon>Parvularculaceae</taxon>
        <taxon>Parvularcula</taxon>
    </lineage>
</organism>
<evidence type="ECO:0000313" key="4">
    <source>
        <dbReference type="Proteomes" id="UP001142610"/>
    </source>
</evidence>
<dbReference type="SFLD" id="SFLDG00358">
    <property type="entry name" value="Main_(cytGST)"/>
    <property type="match status" value="1"/>
</dbReference>
<dbReference type="PANTHER" id="PTHR43968:SF6">
    <property type="entry name" value="GLUTATHIONE S-TRANSFERASE OMEGA"/>
    <property type="match status" value="1"/>
</dbReference>
<dbReference type="Gene3D" id="3.40.30.10">
    <property type="entry name" value="Glutaredoxin"/>
    <property type="match status" value="1"/>
</dbReference>
<dbReference type="Proteomes" id="UP001142610">
    <property type="component" value="Unassembled WGS sequence"/>
</dbReference>
<comment type="caution">
    <text evidence="3">The sequence shown here is derived from an EMBL/GenBank/DDBJ whole genome shotgun (WGS) entry which is preliminary data.</text>
</comment>
<evidence type="ECO:0000259" key="2">
    <source>
        <dbReference type="PROSITE" id="PS50405"/>
    </source>
</evidence>
<evidence type="ECO:0000313" key="3">
    <source>
        <dbReference type="EMBL" id="MCQ8185866.1"/>
    </source>
</evidence>
<dbReference type="InterPro" id="IPR010987">
    <property type="entry name" value="Glutathione-S-Trfase_C-like"/>
</dbReference>
<accession>A0A9X2RJI3</accession>
<dbReference type="SUPFAM" id="SSF47616">
    <property type="entry name" value="GST C-terminal domain-like"/>
    <property type="match status" value="1"/>
</dbReference>
<feature type="domain" description="GST C-terminal" evidence="2">
    <location>
        <begin position="87"/>
        <end position="244"/>
    </location>
</feature>
<dbReference type="SFLD" id="SFLDS00019">
    <property type="entry name" value="Glutathione_Transferase_(cytos"/>
    <property type="match status" value="1"/>
</dbReference>
<dbReference type="PROSITE" id="PS50405">
    <property type="entry name" value="GST_CTER"/>
    <property type="match status" value="1"/>
</dbReference>